<protein>
    <submittedName>
        <fullName evidence="14">Beta-adducin</fullName>
    </submittedName>
</protein>
<feature type="compositionally biased region" description="Basic and acidic residues" evidence="11">
    <location>
        <begin position="649"/>
        <end position="660"/>
    </location>
</feature>
<feature type="compositionally biased region" description="Low complexity" evidence="11">
    <location>
        <begin position="631"/>
        <end position="640"/>
    </location>
</feature>
<feature type="compositionally biased region" description="Basic residues" evidence="11">
    <location>
        <begin position="700"/>
        <end position="724"/>
    </location>
</feature>
<dbReference type="GO" id="GO:0014069">
    <property type="term" value="C:postsynaptic density"/>
    <property type="evidence" value="ECO:0007669"/>
    <property type="project" value="TreeGrafter"/>
</dbReference>
<dbReference type="InterPro" id="IPR001303">
    <property type="entry name" value="Aldolase_II/adducin_N"/>
</dbReference>
<evidence type="ECO:0000313" key="13">
    <source>
        <dbReference type="Proteomes" id="UP001652580"/>
    </source>
</evidence>
<dbReference type="KEGG" id="bacu:103002822"/>
<evidence type="ECO:0000256" key="6">
    <source>
        <dbReference type="ARBA" id="ARBA00022553"/>
    </source>
</evidence>
<evidence type="ECO:0000256" key="5">
    <source>
        <dbReference type="ARBA" id="ARBA00022490"/>
    </source>
</evidence>
<evidence type="ECO:0000256" key="10">
    <source>
        <dbReference type="ARBA" id="ARBA00023212"/>
    </source>
</evidence>
<keyword evidence="13" id="KW-1185">Reference proteome</keyword>
<sequence>MSEETVPEAASPPSAQGQQYFDRFSEDDPEYLRLRNRAADLRQDFNLMEQKKRVTMILQSPSFREELEGLIQEQMKKGNNSSNIWALRQIADFMASTSHAVFPTSSMNFSMMTPINDLHTADSLNLAKGERLMRCKISSVYRLLDLYGWAQLSDTYVTLRVSKEQDHFLISPKGVSCNEVTASSLIKVNILGEVVEKGSSCFPVDTTGFCLHSAIYAARPDVRCVIHLHTPATAAVSAMKWGLLPVSHNALVVGDMAYYDFNGEMEQEADRINLQKCLGPTCKILVLRNHGVVALGDTVEEAFYKIFHLQAACEIQVSALSSAGGVENLILLEQEKHRPHEVGSVQWAGSTFGPMQKSRLGEHEFEALMRMLDNLGYRTGYTYRYPFVQEKTKHKSEVEIPATVTAFVFEEDGTPVPALRQHAQKQQKEKTRWLNTPNTYLRVNVADEVQRSMGSPRPKTTWMKADEVEKSSSGMPIRIENPNQFVPLYTDPQEVLDMRNKLREQNRQDVKSAGPQSQLLAGVIAEKSRSPSTESQLMSQGQADTKDEAEEIVPNPFSQLTDQELEEYKKEVERKKLELDGEKEPAPEEPGSPVKSAPASPAQSPAKSETKSPVGSPSKSVDEDAKKTETSKATTEPEATQPEGVVVNGREDERTAEDILSKSLSQMTTSADTDVDTSKDKTESVTSGPMSPEGSPSKSPSKKKKKFRTPSFLKKSKKKEKVES</sequence>
<feature type="region of interest" description="Disordered" evidence="11">
    <location>
        <begin position="1"/>
        <end position="22"/>
    </location>
</feature>
<dbReference type="SMART" id="SM01007">
    <property type="entry name" value="Aldolase_II"/>
    <property type="match status" value="1"/>
</dbReference>
<keyword evidence="6" id="KW-0597">Phosphoprotein</keyword>
<dbReference type="CTD" id="119"/>
<keyword evidence="9" id="KW-0009">Actin-binding</keyword>
<gene>
    <name evidence="14" type="primary">ADD2</name>
</gene>
<evidence type="ECO:0000256" key="1">
    <source>
        <dbReference type="ARBA" id="ARBA00004245"/>
    </source>
</evidence>
<dbReference type="Proteomes" id="UP001652580">
    <property type="component" value="Chromosome 12"/>
</dbReference>
<dbReference type="STRING" id="310752.A0A383ZKD4"/>
<evidence type="ECO:0000256" key="9">
    <source>
        <dbReference type="ARBA" id="ARBA00023203"/>
    </source>
</evidence>
<dbReference type="FunFam" id="3.40.225.10:FF:000004">
    <property type="entry name" value="gamma-adducin isoform X1"/>
    <property type="match status" value="1"/>
</dbReference>
<evidence type="ECO:0000256" key="7">
    <source>
        <dbReference type="ARBA" id="ARBA00022860"/>
    </source>
</evidence>
<evidence type="ECO:0000256" key="2">
    <source>
        <dbReference type="ARBA" id="ARBA00004413"/>
    </source>
</evidence>
<dbReference type="GO" id="GO:0005886">
    <property type="term" value="C:plasma membrane"/>
    <property type="evidence" value="ECO:0007669"/>
    <property type="project" value="UniProtKB-SubCell"/>
</dbReference>
<dbReference type="CDD" id="cd00398">
    <property type="entry name" value="Aldolase_II"/>
    <property type="match status" value="1"/>
</dbReference>
<keyword evidence="5" id="KW-0963">Cytoplasm</keyword>
<dbReference type="GO" id="GO:0051015">
    <property type="term" value="F:actin filament binding"/>
    <property type="evidence" value="ECO:0007669"/>
    <property type="project" value="TreeGrafter"/>
</dbReference>
<feature type="region of interest" description="Disordered" evidence="11">
    <location>
        <begin position="525"/>
        <end position="724"/>
    </location>
</feature>
<evidence type="ECO:0000256" key="8">
    <source>
        <dbReference type="ARBA" id="ARBA00023136"/>
    </source>
</evidence>
<feature type="compositionally biased region" description="Low complexity" evidence="11">
    <location>
        <begin position="591"/>
        <end position="607"/>
    </location>
</feature>
<dbReference type="InParanoid" id="A0A383ZKD4"/>
<dbReference type="GO" id="GO:0005516">
    <property type="term" value="F:calmodulin binding"/>
    <property type="evidence" value="ECO:0007669"/>
    <property type="project" value="UniProtKB-KW"/>
</dbReference>
<dbReference type="Pfam" id="PF00596">
    <property type="entry name" value="Aldolase_II"/>
    <property type="match status" value="1"/>
</dbReference>
<accession>A0A383ZKD4</accession>
<dbReference type="GeneID" id="103002822"/>
<dbReference type="InterPro" id="IPR036409">
    <property type="entry name" value="Aldolase_II/adducin_N_sf"/>
</dbReference>
<dbReference type="Gene3D" id="3.40.225.10">
    <property type="entry name" value="Class II aldolase/adducin N-terminal domain"/>
    <property type="match status" value="1"/>
</dbReference>
<comment type="similarity">
    <text evidence="3">Belongs to the aldolase class II family. Adducin subfamily.</text>
</comment>
<feature type="compositionally biased region" description="Basic and acidic residues" evidence="11">
    <location>
        <begin position="620"/>
        <end position="630"/>
    </location>
</feature>
<name>A0A383ZKD4_BALAC</name>
<feature type="compositionally biased region" description="Low complexity" evidence="11">
    <location>
        <begin position="687"/>
        <end position="699"/>
    </location>
</feature>
<keyword evidence="8" id="KW-0472">Membrane</keyword>
<keyword evidence="7" id="KW-0112">Calmodulin-binding</keyword>
<dbReference type="SUPFAM" id="SSF53639">
    <property type="entry name" value="AraD/HMP-PK domain-like"/>
    <property type="match status" value="1"/>
</dbReference>
<dbReference type="InterPro" id="IPR051017">
    <property type="entry name" value="Aldolase-II_Adducin_sf"/>
</dbReference>
<dbReference type="GO" id="GO:0051016">
    <property type="term" value="P:barbed-end actin filament capping"/>
    <property type="evidence" value="ECO:0007669"/>
    <property type="project" value="TreeGrafter"/>
</dbReference>
<evidence type="ECO:0000256" key="4">
    <source>
        <dbReference type="ARBA" id="ARBA00022475"/>
    </source>
</evidence>
<evidence type="ECO:0000256" key="11">
    <source>
        <dbReference type="SAM" id="MobiDB-lite"/>
    </source>
</evidence>
<feature type="compositionally biased region" description="Basic and acidic residues" evidence="11">
    <location>
        <begin position="566"/>
        <end position="586"/>
    </location>
</feature>
<evidence type="ECO:0000259" key="12">
    <source>
        <dbReference type="SMART" id="SM01007"/>
    </source>
</evidence>
<feature type="compositionally biased region" description="Polar residues" evidence="11">
    <location>
        <begin position="530"/>
        <end position="543"/>
    </location>
</feature>
<organism evidence="13 14">
    <name type="scientific">Balaenoptera acutorostrata</name>
    <name type="common">Common minke whale</name>
    <name type="synonym">Balaena rostrata</name>
    <dbReference type="NCBI Taxonomy" id="9767"/>
    <lineage>
        <taxon>Eukaryota</taxon>
        <taxon>Metazoa</taxon>
        <taxon>Chordata</taxon>
        <taxon>Craniata</taxon>
        <taxon>Vertebrata</taxon>
        <taxon>Euteleostomi</taxon>
        <taxon>Mammalia</taxon>
        <taxon>Eutheria</taxon>
        <taxon>Laurasiatheria</taxon>
        <taxon>Artiodactyla</taxon>
        <taxon>Whippomorpha</taxon>
        <taxon>Cetacea</taxon>
        <taxon>Mysticeti</taxon>
        <taxon>Balaenopteridae</taxon>
        <taxon>Balaenoptera</taxon>
    </lineage>
</organism>
<feature type="compositionally biased region" description="Polar residues" evidence="11">
    <location>
        <begin position="662"/>
        <end position="672"/>
    </location>
</feature>
<reference evidence="14" key="1">
    <citation type="submission" date="2025-08" db="UniProtKB">
        <authorList>
            <consortium name="RefSeq"/>
        </authorList>
    </citation>
    <scope>IDENTIFICATION</scope>
</reference>
<dbReference type="PANTHER" id="PTHR10672:SF6">
    <property type="entry name" value="BETA-ADDUCIN"/>
    <property type="match status" value="1"/>
</dbReference>
<dbReference type="PANTHER" id="PTHR10672">
    <property type="entry name" value="ADDUCIN"/>
    <property type="match status" value="1"/>
</dbReference>
<proteinExistence type="inferred from homology"/>
<dbReference type="GO" id="GO:0005856">
    <property type="term" value="C:cytoskeleton"/>
    <property type="evidence" value="ECO:0007669"/>
    <property type="project" value="UniProtKB-SubCell"/>
</dbReference>
<feature type="domain" description="Class II aldolase/adducin N-terminal" evidence="12">
    <location>
        <begin position="135"/>
        <end position="317"/>
    </location>
</feature>
<dbReference type="FunCoup" id="A0A383ZKD4">
    <property type="interactions" value="777"/>
</dbReference>
<keyword evidence="10" id="KW-0206">Cytoskeleton</keyword>
<keyword evidence="4" id="KW-1003">Cell membrane</keyword>
<dbReference type="RefSeq" id="XP_007175605.1">
    <property type="nucleotide sequence ID" value="XM_007175543.2"/>
</dbReference>
<comment type="subcellular location">
    <subcellularLocation>
        <location evidence="2">Cell membrane</location>
        <topology evidence="2">Peripheral membrane protein</topology>
        <orientation evidence="2">Cytoplasmic side</orientation>
    </subcellularLocation>
    <subcellularLocation>
        <location evidence="1">Cytoplasm</location>
        <location evidence="1">Cytoskeleton</location>
    </subcellularLocation>
</comment>
<dbReference type="AlphaFoldDB" id="A0A383ZKD4"/>
<evidence type="ECO:0000256" key="3">
    <source>
        <dbReference type="ARBA" id="ARBA00006274"/>
    </source>
</evidence>
<evidence type="ECO:0000313" key="14">
    <source>
        <dbReference type="RefSeq" id="XP_007175605.1"/>
    </source>
</evidence>